<feature type="compositionally biased region" description="Basic and acidic residues" evidence="1">
    <location>
        <begin position="280"/>
        <end position="292"/>
    </location>
</feature>
<name>E3MMD7_CAERE</name>
<dbReference type="Proteomes" id="UP000008281">
    <property type="component" value="Unassembled WGS sequence"/>
</dbReference>
<evidence type="ECO:0000313" key="5">
    <source>
        <dbReference type="Proteomes" id="UP000483820"/>
    </source>
</evidence>
<dbReference type="GeneID" id="9798054"/>
<sequence>MSYTGSKDDKEGGESSVKTKEELHKMVTENIHDFLNVYYRFRLYVQKSGELSLSIRGEDINVFVEGLYKFRLIPPKKEHLENTEIVMENAPYYREFLPELKSLIHDYDLKKNLVQSTENYEDFTKFNYVAASTNAMIKRILLDHAKQRDRDHFIKEQIYNLISSACNCNADCLWQSYENLMHITELVDDLKGRDEQTREKAFGPLYVMSKDEMEKRLKKNTKRTFLSSMRRDIAAYDYEDSDEPILVNENTDNVPIPSIDVAKGRGLWASHSRTYPDWPSDAKKETSEEGPSKKSKTFSTSNKKEQNANEVVVEIVEVSVDKNAVKKATITRVDSKTSDKTQDGMQSKNNKKGNG</sequence>
<dbReference type="AlphaFoldDB" id="E3MMD7"/>
<dbReference type="Proteomes" id="UP000483820">
    <property type="component" value="Chromosome X"/>
</dbReference>
<keyword evidence="4" id="KW-1185">Reference proteome</keyword>
<dbReference type="EMBL" id="DS268457">
    <property type="protein sequence ID" value="EFP05058.1"/>
    <property type="molecule type" value="Genomic_DNA"/>
</dbReference>
<gene>
    <name evidence="2" type="ORF">CRE_03275</name>
    <name evidence="3" type="ORF">GCK72_023493</name>
</gene>
<proteinExistence type="predicted"/>
<dbReference type="eggNOG" id="ENOG502TIA1">
    <property type="taxonomic scope" value="Eukaryota"/>
</dbReference>
<organism evidence="4">
    <name type="scientific">Caenorhabditis remanei</name>
    <name type="common">Caenorhabditis vulgaris</name>
    <dbReference type="NCBI Taxonomy" id="31234"/>
    <lineage>
        <taxon>Eukaryota</taxon>
        <taxon>Metazoa</taxon>
        <taxon>Ecdysozoa</taxon>
        <taxon>Nematoda</taxon>
        <taxon>Chromadorea</taxon>
        <taxon>Rhabditida</taxon>
        <taxon>Rhabditina</taxon>
        <taxon>Rhabditomorpha</taxon>
        <taxon>Rhabditoidea</taxon>
        <taxon>Rhabditidae</taxon>
        <taxon>Peloderinae</taxon>
        <taxon>Caenorhabditis</taxon>
    </lineage>
</organism>
<evidence type="ECO:0000313" key="4">
    <source>
        <dbReference type="Proteomes" id="UP000008281"/>
    </source>
</evidence>
<evidence type="ECO:0000313" key="3">
    <source>
        <dbReference type="EMBL" id="KAF1747035.1"/>
    </source>
</evidence>
<feature type="compositionally biased region" description="Basic and acidic residues" evidence="1">
    <location>
        <begin position="333"/>
        <end position="342"/>
    </location>
</feature>
<feature type="region of interest" description="Disordered" evidence="1">
    <location>
        <begin position="324"/>
        <end position="355"/>
    </location>
</feature>
<accession>E3MMD7</accession>
<dbReference type="KEGG" id="crq:GCK72_023493"/>
<evidence type="ECO:0000256" key="1">
    <source>
        <dbReference type="SAM" id="MobiDB-lite"/>
    </source>
</evidence>
<dbReference type="InParanoid" id="E3MMD7"/>
<dbReference type="EMBL" id="WUAV01000006">
    <property type="protein sequence ID" value="KAF1747035.1"/>
    <property type="molecule type" value="Genomic_DNA"/>
</dbReference>
<dbReference type="OMA" id="PDKRCSG"/>
<dbReference type="CTD" id="9798054"/>
<reference evidence="2" key="1">
    <citation type="submission" date="2007-07" db="EMBL/GenBank/DDBJ databases">
        <title>PCAP assembly of the Caenorhabditis remanei genome.</title>
        <authorList>
            <consortium name="The Caenorhabditis remanei Sequencing Consortium"/>
            <person name="Wilson R.K."/>
        </authorList>
    </citation>
    <scope>NUCLEOTIDE SEQUENCE [LARGE SCALE GENOMIC DNA]</scope>
    <source>
        <strain evidence="2">PB4641</strain>
    </source>
</reference>
<protein>
    <submittedName>
        <fullName evidence="2">Uncharacterized protein</fullName>
    </submittedName>
</protein>
<evidence type="ECO:0000313" key="2">
    <source>
        <dbReference type="EMBL" id="EFP05058.1"/>
    </source>
</evidence>
<dbReference type="RefSeq" id="XP_003102671.1">
    <property type="nucleotide sequence ID" value="XM_003102623.1"/>
</dbReference>
<reference evidence="3 5" key="2">
    <citation type="submission" date="2019-12" db="EMBL/GenBank/DDBJ databases">
        <title>Chromosome-level assembly of the Caenorhabditis remanei genome.</title>
        <authorList>
            <person name="Teterina A.A."/>
            <person name="Willis J.H."/>
            <person name="Phillips P.C."/>
        </authorList>
    </citation>
    <scope>NUCLEOTIDE SEQUENCE [LARGE SCALE GENOMIC DNA]</scope>
    <source>
        <strain evidence="3 5">PX506</strain>
        <tissue evidence="3">Whole organism</tissue>
    </source>
</reference>
<feature type="region of interest" description="Disordered" evidence="1">
    <location>
        <begin position="272"/>
        <end position="310"/>
    </location>
</feature>
<dbReference type="OrthoDB" id="10300104at2759"/>
<dbReference type="HOGENOM" id="CLU_055883_0_0_1"/>